<reference evidence="1" key="2">
    <citation type="submission" date="2023-01" db="EMBL/GenBank/DDBJ databases">
        <authorList>
            <person name="Sun Q."/>
            <person name="Evtushenko L."/>
        </authorList>
    </citation>
    <scope>NUCLEOTIDE SEQUENCE</scope>
    <source>
        <strain evidence="1">VKM B-2555</strain>
    </source>
</reference>
<evidence type="ECO:0000313" key="1">
    <source>
        <dbReference type="EMBL" id="GLK74899.1"/>
    </source>
</evidence>
<accession>A0A9W6JFQ7</accession>
<dbReference type="RefSeq" id="WP_271202886.1">
    <property type="nucleotide sequence ID" value="NZ_BSFK01000003.1"/>
</dbReference>
<gene>
    <name evidence="1" type="ORF">GCM10008171_01520</name>
</gene>
<protein>
    <submittedName>
        <fullName evidence="1">Uncharacterized protein</fullName>
    </submittedName>
</protein>
<comment type="caution">
    <text evidence="1">The sequence shown here is derived from an EMBL/GenBank/DDBJ whole genome shotgun (WGS) entry which is preliminary data.</text>
</comment>
<dbReference type="EMBL" id="BSFK01000003">
    <property type="protein sequence ID" value="GLK74899.1"/>
    <property type="molecule type" value="Genomic_DNA"/>
</dbReference>
<dbReference type="Proteomes" id="UP001143364">
    <property type="component" value="Unassembled WGS sequence"/>
</dbReference>
<proteinExistence type="predicted"/>
<dbReference type="AlphaFoldDB" id="A0A9W6JFQ7"/>
<reference evidence="1" key="1">
    <citation type="journal article" date="2014" name="Int. J. Syst. Evol. Microbiol.">
        <title>Complete genome sequence of Corynebacterium casei LMG S-19264T (=DSM 44701T), isolated from a smear-ripened cheese.</title>
        <authorList>
            <consortium name="US DOE Joint Genome Institute (JGI-PGF)"/>
            <person name="Walter F."/>
            <person name="Albersmeier A."/>
            <person name="Kalinowski J."/>
            <person name="Ruckert C."/>
        </authorList>
    </citation>
    <scope>NUCLEOTIDE SEQUENCE</scope>
    <source>
        <strain evidence="1">VKM B-2555</strain>
    </source>
</reference>
<organism evidence="1 2">
    <name type="scientific">Methylopila jiangsuensis</name>
    <dbReference type="NCBI Taxonomy" id="586230"/>
    <lineage>
        <taxon>Bacteria</taxon>
        <taxon>Pseudomonadati</taxon>
        <taxon>Pseudomonadota</taxon>
        <taxon>Alphaproteobacteria</taxon>
        <taxon>Hyphomicrobiales</taxon>
        <taxon>Methylopilaceae</taxon>
        <taxon>Methylopila</taxon>
    </lineage>
</organism>
<name>A0A9W6JFQ7_9HYPH</name>
<keyword evidence="2" id="KW-1185">Reference proteome</keyword>
<evidence type="ECO:0000313" key="2">
    <source>
        <dbReference type="Proteomes" id="UP001143364"/>
    </source>
</evidence>
<sequence>MTDDTVRRIRALAEVGSTRAEIAGLLSMAEWKVAAICVAHSIPATPKRTGKRKLPEWPELAIELNGATQGVVAARYGVSTTAISQARRKAEKAAASSGEPPTTRP</sequence>